<evidence type="ECO:0000256" key="1">
    <source>
        <dbReference type="SAM" id="MobiDB-lite"/>
    </source>
</evidence>
<feature type="region of interest" description="Disordered" evidence="1">
    <location>
        <begin position="210"/>
        <end position="277"/>
    </location>
</feature>
<keyword evidence="3" id="KW-1185">Reference proteome</keyword>
<feature type="compositionally biased region" description="Polar residues" evidence="1">
    <location>
        <begin position="177"/>
        <end position="188"/>
    </location>
</feature>
<dbReference type="InParanoid" id="A0A5J5ESD4"/>
<feature type="compositionally biased region" description="Acidic residues" evidence="1">
    <location>
        <begin position="268"/>
        <end position="277"/>
    </location>
</feature>
<evidence type="ECO:0000313" key="3">
    <source>
        <dbReference type="Proteomes" id="UP000326924"/>
    </source>
</evidence>
<feature type="non-terminal residue" evidence="2">
    <location>
        <position position="277"/>
    </location>
</feature>
<sequence length="277" mass="30803">MNTLTRVYNACIYCLTHPFFLTRRITPVAVTDTAACTMCELKAYIYQQCRHRGPAAISQPCQSNRRCWAATDPFELELVLQEQPGFCPDCESWAEETGKPLTPYVPPRVGDVISTRDLALAPLELEATAVGVRTFPNCRLKPLTPPPPVRSSSPPAPDTPTPRNKRRRRYTDGEITPHSSAFRTSYYNDSPILRSDRYDPTLTPIRASQGSLLHTPLASSPPHGQKRSYAAANQSPGDIDDDIPKPRPKKTRSSSRLRGNSSVLNSDAYDDEFDLGK</sequence>
<feature type="region of interest" description="Disordered" evidence="1">
    <location>
        <begin position="137"/>
        <end position="193"/>
    </location>
</feature>
<feature type="compositionally biased region" description="Pro residues" evidence="1">
    <location>
        <begin position="143"/>
        <end position="160"/>
    </location>
</feature>
<name>A0A5J5ESD4_9PEZI</name>
<comment type="caution">
    <text evidence="2">The sequence shown here is derived from an EMBL/GenBank/DDBJ whole genome shotgun (WGS) entry which is preliminary data.</text>
</comment>
<feature type="compositionally biased region" description="Basic residues" evidence="1">
    <location>
        <begin position="246"/>
        <end position="255"/>
    </location>
</feature>
<dbReference type="AlphaFoldDB" id="A0A5J5ESD4"/>
<dbReference type="Proteomes" id="UP000326924">
    <property type="component" value="Unassembled WGS sequence"/>
</dbReference>
<organism evidence="2 3">
    <name type="scientific">Sphaerosporella brunnea</name>
    <dbReference type="NCBI Taxonomy" id="1250544"/>
    <lineage>
        <taxon>Eukaryota</taxon>
        <taxon>Fungi</taxon>
        <taxon>Dikarya</taxon>
        <taxon>Ascomycota</taxon>
        <taxon>Pezizomycotina</taxon>
        <taxon>Pezizomycetes</taxon>
        <taxon>Pezizales</taxon>
        <taxon>Pyronemataceae</taxon>
        <taxon>Sphaerosporella</taxon>
    </lineage>
</organism>
<reference evidence="2 3" key="1">
    <citation type="submission" date="2019-09" db="EMBL/GenBank/DDBJ databases">
        <title>Draft genome of the ectomycorrhizal ascomycete Sphaerosporella brunnea.</title>
        <authorList>
            <consortium name="DOE Joint Genome Institute"/>
            <person name="Benucci G.M."/>
            <person name="Marozzi G."/>
            <person name="Antonielli L."/>
            <person name="Sanchez S."/>
            <person name="Marco P."/>
            <person name="Wang X."/>
            <person name="Falini L.B."/>
            <person name="Barry K."/>
            <person name="Haridas S."/>
            <person name="Lipzen A."/>
            <person name="Labutti K."/>
            <person name="Grigoriev I.V."/>
            <person name="Murat C."/>
            <person name="Martin F."/>
            <person name="Albertini E."/>
            <person name="Donnini D."/>
            <person name="Bonito G."/>
        </authorList>
    </citation>
    <scope>NUCLEOTIDE SEQUENCE [LARGE SCALE GENOMIC DNA]</scope>
    <source>
        <strain evidence="2 3">Sb_GMNB300</strain>
    </source>
</reference>
<accession>A0A5J5ESD4</accession>
<protein>
    <submittedName>
        <fullName evidence="2">Uncharacterized protein</fullName>
    </submittedName>
</protein>
<feature type="compositionally biased region" description="Polar residues" evidence="1">
    <location>
        <begin position="256"/>
        <end position="265"/>
    </location>
</feature>
<proteinExistence type="predicted"/>
<evidence type="ECO:0000313" key="2">
    <source>
        <dbReference type="EMBL" id="KAA8902072.1"/>
    </source>
</evidence>
<dbReference type="EMBL" id="VXIS01000136">
    <property type="protein sequence ID" value="KAA8902072.1"/>
    <property type="molecule type" value="Genomic_DNA"/>
</dbReference>
<gene>
    <name evidence="2" type="ORF">FN846DRAFT_955808</name>
</gene>